<dbReference type="InterPro" id="IPR004089">
    <property type="entry name" value="MCPsignal_dom"/>
</dbReference>
<protein>
    <recommendedName>
        <fullName evidence="5">Methyl-accepting transducer domain-containing protein</fullName>
    </recommendedName>
</protein>
<dbReference type="GO" id="GO:0005886">
    <property type="term" value="C:plasma membrane"/>
    <property type="evidence" value="ECO:0007669"/>
    <property type="project" value="TreeGrafter"/>
</dbReference>
<dbReference type="Pfam" id="PF00015">
    <property type="entry name" value="MCPsignal"/>
    <property type="match status" value="1"/>
</dbReference>
<dbReference type="CDD" id="cd11386">
    <property type="entry name" value="MCP_signal"/>
    <property type="match status" value="1"/>
</dbReference>
<reference evidence="6" key="1">
    <citation type="submission" date="2020-12" db="EMBL/GenBank/DDBJ databases">
        <title>The genome sequence of Inhella sp. 4Y17.</title>
        <authorList>
            <person name="Liu Y."/>
        </authorList>
    </citation>
    <scope>NUCLEOTIDE SEQUENCE</scope>
    <source>
        <strain evidence="6">4Y10</strain>
    </source>
</reference>
<comment type="caution">
    <text evidence="6">The sequence shown here is derived from an EMBL/GenBank/DDBJ whole genome shotgun (WGS) entry which is preliminary data.</text>
</comment>
<accession>A0A931NCL5</accession>
<dbReference type="PANTHER" id="PTHR43531:SF16">
    <property type="entry name" value="METHYL-ACCEPTING CHEMOTAXIS PROTEIN II"/>
    <property type="match status" value="1"/>
</dbReference>
<feature type="domain" description="Methyl-accepting transducer" evidence="5">
    <location>
        <begin position="212"/>
        <end position="441"/>
    </location>
</feature>
<proteinExistence type="inferred from homology"/>
<organism evidence="6 7">
    <name type="scientific">Inhella gelatinilytica</name>
    <dbReference type="NCBI Taxonomy" id="2795030"/>
    <lineage>
        <taxon>Bacteria</taxon>
        <taxon>Pseudomonadati</taxon>
        <taxon>Pseudomonadota</taxon>
        <taxon>Betaproteobacteria</taxon>
        <taxon>Burkholderiales</taxon>
        <taxon>Sphaerotilaceae</taxon>
        <taxon>Inhella</taxon>
    </lineage>
</organism>
<sequence>MSTSNSLGASSKAQDRILFGLTLVNALAVVGLAHAAQRLGTGGMIGAAALGAALFLMWQHSGRSPARLGMALLNVVLVLAQHEFRDKAAVDFAALESAMPVTLCLLLPYRDWRPIALAGVSYVLAELAWEGWRSLGSAAYIGALSVVLGVIARSLAREAAERFELEFLVNAMGRDGPIRLNLDVVRTESEIGKRLKHVQTRMAVALREVREAITLVQGAAQEVGSSASLLSERTDRTASGLRDAALSLEQINVIVQESARAAKEAHTLADEAASMATRGGGVVGQLVRTMQDIDQSSRRITDIIGTIDSIAFQTNILALNAAVEAARAGEAGRGFAVVATEVRMLAGRSSEAAKEIKSLIAASLETVERGSRLSNEAGTAMNDLVHSVQGVGAVFKNLTADSAEHAASIDVVTTSVKELDAVTAQNVEVAVRGGEIASELLTEAVRLAEVLSSFRLGDDAKLTKLLEETRVKAAQAAQDHQANMSRSAAHQRAEEPGGVDFF</sequence>
<evidence type="ECO:0000256" key="3">
    <source>
        <dbReference type="SAM" id="MobiDB-lite"/>
    </source>
</evidence>
<evidence type="ECO:0000256" key="2">
    <source>
        <dbReference type="PROSITE-ProRule" id="PRU00284"/>
    </source>
</evidence>
<dbReference type="SUPFAM" id="SSF58104">
    <property type="entry name" value="Methyl-accepting chemotaxis protein (MCP) signaling domain"/>
    <property type="match status" value="1"/>
</dbReference>
<evidence type="ECO:0000313" key="7">
    <source>
        <dbReference type="Proteomes" id="UP000620139"/>
    </source>
</evidence>
<feature type="transmembrane region" description="Helical" evidence="4">
    <location>
        <begin position="42"/>
        <end position="58"/>
    </location>
</feature>
<dbReference type="GO" id="GO:0007165">
    <property type="term" value="P:signal transduction"/>
    <property type="evidence" value="ECO:0007669"/>
    <property type="project" value="UniProtKB-KW"/>
</dbReference>
<dbReference type="Gene3D" id="1.10.287.950">
    <property type="entry name" value="Methyl-accepting chemotaxis protein"/>
    <property type="match status" value="1"/>
</dbReference>
<evidence type="ECO:0000259" key="5">
    <source>
        <dbReference type="PROSITE" id="PS50111"/>
    </source>
</evidence>
<dbReference type="GO" id="GO:0004888">
    <property type="term" value="F:transmembrane signaling receptor activity"/>
    <property type="evidence" value="ECO:0007669"/>
    <property type="project" value="TreeGrafter"/>
</dbReference>
<dbReference type="RefSeq" id="WP_198099724.1">
    <property type="nucleotide sequence ID" value="NZ_JAEDAL010000001.1"/>
</dbReference>
<dbReference type="EMBL" id="JAEDAL010000001">
    <property type="protein sequence ID" value="MBH9552152.1"/>
    <property type="molecule type" value="Genomic_DNA"/>
</dbReference>
<dbReference type="Proteomes" id="UP000620139">
    <property type="component" value="Unassembled WGS sequence"/>
</dbReference>
<gene>
    <name evidence="6" type="ORF">I7X43_04730</name>
</gene>
<dbReference type="AlphaFoldDB" id="A0A931NCL5"/>
<dbReference type="InterPro" id="IPR051310">
    <property type="entry name" value="MCP_chemotaxis"/>
</dbReference>
<comment type="similarity">
    <text evidence="1">Belongs to the methyl-accepting chemotaxis (MCP) protein family.</text>
</comment>
<feature type="transmembrane region" description="Helical" evidence="4">
    <location>
        <begin position="17"/>
        <end position="36"/>
    </location>
</feature>
<keyword evidence="4" id="KW-0812">Transmembrane</keyword>
<evidence type="ECO:0000256" key="4">
    <source>
        <dbReference type="SAM" id="Phobius"/>
    </source>
</evidence>
<dbReference type="PANTHER" id="PTHR43531">
    <property type="entry name" value="PROTEIN ICFG"/>
    <property type="match status" value="1"/>
</dbReference>
<name>A0A931NCL5_9BURK</name>
<keyword evidence="4" id="KW-0472">Membrane</keyword>
<keyword evidence="4" id="KW-1133">Transmembrane helix</keyword>
<dbReference type="GO" id="GO:0006935">
    <property type="term" value="P:chemotaxis"/>
    <property type="evidence" value="ECO:0007669"/>
    <property type="project" value="TreeGrafter"/>
</dbReference>
<dbReference type="PROSITE" id="PS50111">
    <property type="entry name" value="CHEMOTAXIS_TRANSDUC_2"/>
    <property type="match status" value="1"/>
</dbReference>
<feature type="region of interest" description="Disordered" evidence="3">
    <location>
        <begin position="480"/>
        <end position="502"/>
    </location>
</feature>
<keyword evidence="2" id="KW-0807">Transducer</keyword>
<evidence type="ECO:0000313" key="6">
    <source>
        <dbReference type="EMBL" id="MBH9552152.1"/>
    </source>
</evidence>
<dbReference type="SMART" id="SM00283">
    <property type="entry name" value="MA"/>
    <property type="match status" value="1"/>
</dbReference>
<keyword evidence="7" id="KW-1185">Reference proteome</keyword>
<evidence type="ECO:0000256" key="1">
    <source>
        <dbReference type="ARBA" id="ARBA00029447"/>
    </source>
</evidence>